<keyword evidence="5" id="KW-0804">Transcription</keyword>
<sequence>MTSTWLALIFTVFVPVTTPLMQSSSGWDPAMESNTGYNENMQRTDPLNELLQEAAENNQPLEDTQLGAAVDNLMVQWNQLLGHIPTAVGHSLIVTPSSNSQPSVDHIKELAEFSVRQFRDACLEVNGEFSKVSLEWKISHPEEAAQEEIADLETTIQRQRFLLAKIKERLHARTDNSSKSGGGSTMSAVEKN</sequence>
<keyword evidence="4" id="KW-0175">Coiled coil</keyword>
<proteinExistence type="inferred from homology"/>
<accession>A0A915DHS9</accession>
<evidence type="ECO:0000256" key="1">
    <source>
        <dbReference type="ARBA" id="ARBA00004123"/>
    </source>
</evidence>
<evidence type="ECO:0000313" key="9">
    <source>
        <dbReference type="Proteomes" id="UP000887574"/>
    </source>
</evidence>
<dbReference type="AlphaFoldDB" id="A0A915DHS9"/>
<evidence type="ECO:0000313" key="10">
    <source>
        <dbReference type="WBParaSite" id="jg19406"/>
    </source>
</evidence>
<keyword evidence="3" id="KW-0805">Transcription regulation</keyword>
<keyword evidence="6" id="KW-0539">Nucleus</keyword>
<dbReference type="InterPro" id="IPR021640">
    <property type="entry name" value="Mediator_Med28"/>
</dbReference>
<feature type="chain" id="PRO_5037479070" evidence="8">
    <location>
        <begin position="20"/>
        <end position="192"/>
    </location>
</feature>
<dbReference type="Proteomes" id="UP000887574">
    <property type="component" value="Unplaced"/>
</dbReference>
<evidence type="ECO:0000256" key="3">
    <source>
        <dbReference type="ARBA" id="ARBA00023015"/>
    </source>
</evidence>
<feature type="region of interest" description="Disordered" evidence="7">
    <location>
        <begin position="173"/>
        <end position="192"/>
    </location>
</feature>
<evidence type="ECO:0000256" key="6">
    <source>
        <dbReference type="ARBA" id="ARBA00023242"/>
    </source>
</evidence>
<organism evidence="9 10">
    <name type="scientific">Ditylenchus dipsaci</name>
    <dbReference type="NCBI Taxonomy" id="166011"/>
    <lineage>
        <taxon>Eukaryota</taxon>
        <taxon>Metazoa</taxon>
        <taxon>Ecdysozoa</taxon>
        <taxon>Nematoda</taxon>
        <taxon>Chromadorea</taxon>
        <taxon>Rhabditida</taxon>
        <taxon>Tylenchina</taxon>
        <taxon>Tylenchomorpha</taxon>
        <taxon>Sphaerularioidea</taxon>
        <taxon>Anguinidae</taxon>
        <taxon>Anguininae</taxon>
        <taxon>Ditylenchus</taxon>
    </lineage>
</organism>
<reference evidence="10" key="1">
    <citation type="submission" date="2022-11" db="UniProtKB">
        <authorList>
            <consortium name="WormBaseParasite"/>
        </authorList>
    </citation>
    <scope>IDENTIFICATION</scope>
</reference>
<evidence type="ECO:0000256" key="7">
    <source>
        <dbReference type="SAM" id="MobiDB-lite"/>
    </source>
</evidence>
<protein>
    <submittedName>
        <fullName evidence="10">Uncharacterized protein</fullName>
    </submittedName>
</protein>
<comment type="similarity">
    <text evidence="2">Belongs to the Mediator complex subunit 28 family.</text>
</comment>
<dbReference type="GO" id="GO:0005634">
    <property type="term" value="C:nucleus"/>
    <property type="evidence" value="ECO:0007669"/>
    <property type="project" value="UniProtKB-SubCell"/>
</dbReference>
<evidence type="ECO:0000256" key="2">
    <source>
        <dbReference type="ARBA" id="ARBA00005571"/>
    </source>
</evidence>
<dbReference type="WBParaSite" id="jg19406">
    <property type="protein sequence ID" value="jg19406"/>
    <property type="gene ID" value="jg19406"/>
</dbReference>
<feature type="signal peptide" evidence="8">
    <location>
        <begin position="1"/>
        <end position="19"/>
    </location>
</feature>
<keyword evidence="9" id="KW-1185">Reference proteome</keyword>
<name>A0A915DHS9_9BILA</name>
<evidence type="ECO:0000256" key="4">
    <source>
        <dbReference type="ARBA" id="ARBA00023054"/>
    </source>
</evidence>
<keyword evidence="8" id="KW-0732">Signal</keyword>
<evidence type="ECO:0000256" key="8">
    <source>
        <dbReference type="SAM" id="SignalP"/>
    </source>
</evidence>
<dbReference type="Pfam" id="PF11594">
    <property type="entry name" value="Med28"/>
    <property type="match status" value="1"/>
</dbReference>
<evidence type="ECO:0000256" key="5">
    <source>
        <dbReference type="ARBA" id="ARBA00023163"/>
    </source>
</evidence>
<comment type="subcellular location">
    <subcellularLocation>
        <location evidence="1">Nucleus</location>
    </subcellularLocation>
</comment>